<keyword evidence="2" id="KW-1185">Reference proteome</keyword>
<organism evidence="1 2">
    <name type="scientific">Sinomonas humi</name>
    <dbReference type="NCBI Taxonomy" id="1338436"/>
    <lineage>
        <taxon>Bacteria</taxon>
        <taxon>Bacillati</taxon>
        <taxon>Actinomycetota</taxon>
        <taxon>Actinomycetes</taxon>
        <taxon>Micrococcales</taxon>
        <taxon>Micrococcaceae</taxon>
        <taxon>Sinomonas</taxon>
    </lineage>
</organism>
<evidence type="ECO:0008006" key="3">
    <source>
        <dbReference type="Google" id="ProtNLM"/>
    </source>
</evidence>
<gene>
    <name evidence="1" type="ORF">LK10_15240</name>
</gene>
<reference evidence="1 2" key="1">
    <citation type="submission" date="2014-09" db="EMBL/GenBank/DDBJ databases">
        <title>Genome sequence of Sinomonas sp. MUSC 117.</title>
        <authorList>
            <person name="Lee L.-H."/>
        </authorList>
    </citation>
    <scope>NUCLEOTIDE SEQUENCE [LARGE SCALE GENOMIC DNA]</scope>
    <source>
        <strain evidence="1 2">MUSC 117</strain>
    </source>
</reference>
<dbReference type="Proteomes" id="UP000030982">
    <property type="component" value="Unassembled WGS sequence"/>
</dbReference>
<accession>A0A0B2AEC3</accession>
<name>A0A0B2AEC3_9MICC</name>
<dbReference type="AlphaFoldDB" id="A0A0B2AEC3"/>
<sequence>MQLSVSESAKRLGVSERRVRAMLGAGGIGGEKIGGRWIVTDLDRGAVERAPIRPLSPRACWILIDSADASRARAARVTSAVEKHRLGERLGRLQAAPDPLPLLRAWLVNRAVLRGLRASLEDLKDLRADSRLALSGVSPPEAGLLAGNEVEAYISAADLRDLVDDYLLVEPRPHSPANVVLHVVSAEGAESLAGHSVPLLAIAADLAERPGVREHDAARDLVRRILDDQSA</sequence>
<protein>
    <recommendedName>
        <fullName evidence="3">Helix-turn-helix domain-containing protein</fullName>
    </recommendedName>
</protein>
<evidence type="ECO:0000313" key="2">
    <source>
        <dbReference type="Proteomes" id="UP000030982"/>
    </source>
</evidence>
<proteinExistence type="predicted"/>
<evidence type="ECO:0000313" key="1">
    <source>
        <dbReference type="EMBL" id="KHL01600.1"/>
    </source>
</evidence>
<dbReference type="EMBL" id="JTDL01000140">
    <property type="protein sequence ID" value="KHL01600.1"/>
    <property type="molecule type" value="Genomic_DNA"/>
</dbReference>
<dbReference type="STRING" id="1338436.LK10_15240"/>
<comment type="caution">
    <text evidence="1">The sequence shown here is derived from an EMBL/GenBank/DDBJ whole genome shotgun (WGS) entry which is preliminary data.</text>
</comment>